<dbReference type="Pfam" id="PF08240">
    <property type="entry name" value="ADH_N"/>
    <property type="match status" value="1"/>
</dbReference>
<dbReference type="Proteomes" id="UP000027265">
    <property type="component" value="Unassembled WGS sequence"/>
</dbReference>
<dbReference type="Pfam" id="PF00107">
    <property type="entry name" value="ADH_zinc_N"/>
    <property type="match status" value="1"/>
</dbReference>
<dbReference type="InterPro" id="IPR013154">
    <property type="entry name" value="ADH-like_N"/>
</dbReference>
<sequence>MTQQKALFLLEKKGEFAIGNRPIPKVEPGLVLVKIEATALNPVDWKIQRNGIIVQDFPAILGLDAAGIVEEVGQGVTNVVKGDRVVFQGSFQNDRSTFQQFTTVPAEIVAKIPTNVSPEQAASIPSTLATAVLGLYVKQPVKGSAGLYPPWEQGGRGKYSGKPIVVFGGSSSIGQFVIQLAKLSGFSPIITTASPQHSTFLESLGATHFIDRNTPTPELEAKAKTILNSDTPLDIVYDAVSLPDTQRAGYQLLAKGGVLVTTLFPVVDEETAKSEGKRIVHVFGNVNDPNQRELGKSLYSNLTGLLEDGTIQPNRVEVLPNGLQGIVDGLKRLENGSISGIKLVAHPQETV</sequence>
<dbReference type="SMART" id="SM00829">
    <property type="entry name" value="PKS_ER"/>
    <property type="match status" value="1"/>
</dbReference>
<dbReference type="STRING" id="933084.A0A067PD03"/>
<name>A0A067PD03_9AGAM</name>
<dbReference type="InterPro" id="IPR047122">
    <property type="entry name" value="Trans-enoyl_RdTase-like"/>
</dbReference>
<dbReference type="Gene3D" id="3.40.50.720">
    <property type="entry name" value="NAD(P)-binding Rossmann-like Domain"/>
    <property type="match status" value="1"/>
</dbReference>
<protein>
    <recommendedName>
        <fullName evidence="1">Enoyl reductase (ER) domain-containing protein</fullName>
    </recommendedName>
</protein>
<dbReference type="FunCoup" id="A0A067PD03">
    <property type="interactions" value="9"/>
</dbReference>
<dbReference type="OrthoDB" id="3233595at2759"/>
<dbReference type="PANTHER" id="PTHR45348:SF2">
    <property type="entry name" value="ZINC-TYPE ALCOHOL DEHYDROGENASE-LIKE PROTEIN C2E1P3.01"/>
    <property type="match status" value="1"/>
</dbReference>
<organism evidence="2 3">
    <name type="scientific">Jaapia argillacea MUCL 33604</name>
    <dbReference type="NCBI Taxonomy" id="933084"/>
    <lineage>
        <taxon>Eukaryota</taxon>
        <taxon>Fungi</taxon>
        <taxon>Dikarya</taxon>
        <taxon>Basidiomycota</taxon>
        <taxon>Agaricomycotina</taxon>
        <taxon>Agaricomycetes</taxon>
        <taxon>Agaricomycetidae</taxon>
        <taxon>Jaapiales</taxon>
        <taxon>Jaapiaceae</taxon>
        <taxon>Jaapia</taxon>
    </lineage>
</organism>
<dbReference type="SUPFAM" id="SSF51735">
    <property type="entry name" value="NAD(P)-binding Rossmann-fold domains"/>
    <property type="match status" value="1"/>
</dbReference>
<keyword evidence="3" id="KW-1185">Reference proteome</keyword>
<reference evidence="3" key="1">
    <citation type="journal article" date="2014" name="Proc. Natl. Acad. Sci. U.S.A.">
        <title>Extensive sampling of basidiomycete genomes demonstrates inadequacy of the white-rot/brown-rot paradigm for wood decay fungi.</title>
        <authorList>
            <person name="Riley R."/>
            <person name="Salamov A.A."/>
            <person name="Brown D.W."/>
            <person name="Nagy L.G."/>
            <person name="Floudas D."/>
            <person name="Held B.W."/>
            <person name="Levasseur A."/>
            <person name="Lombard V."/>
            <person name="Morin E."/>
            <person name="Otillar R."/>
            <person name="Lindquist E.A."/>
            <person name="Sun H."/>
            <person name="LaButti K.M."/>
            <person name="Schmutz J."/>
            <person name="Jabbour D."/>
            <person name="Luo H."/>
            <person name="Baker S.E."/>
            <person name="Pisabarro A.G."/>
            <person name="Walton J.D."/>
            <person name="Blanchette R.A."/>
            <person name="Henrissat B."/>
            <person name="Martin F."/>
            <person name="Cullen D."/>
            <person name="Hibbett D.S."/>
            <person name="Grigoriev I.V."/>
        </authorList>
    </citation>
    <scope>NUCLEOTIDE SEQUENCE [LARGE SCALE GENOMIC DNA]</scope>
    <source>
        <strain evidence="3">MUCL 33604</strain>
    </source>
</reference>
<dbReference type="InParanoid" id="A0A067PD03"/>
<feature type="domain" description="Enoyl reductase (ER)" evidence="1">
    <location>
        <begin position="14"/>
        <end position="345"/>
    </location>
</feature>
<dbReference type="InterPro" id="IPR011032">
    <property type="entry name" value="GroES-like_sf"/>
</dbReference>
<evidence type="ECO:0000313" key="3">
    <source>
        <dbReference type="Proteomes" id="UP000027265"/>
    </source>
</evidence>
<dbReference type="GO" id="GO:0016651">
    <property type="term" value="F:oxidoreductase activity, acting on NAD(P)H"/>
    <property type="evidence" value="ECO:0007669"/>
    <property type="project" value="InterPro"/>
</dbReference>
<evidence type="ECO:0000313" key="2">
    <source>
        <dbReference type="EMBL" id="KDQ52649.1"/>
    </source>
</evidence>
<dbReference type="Gene3D" id="3.90.180.10">
    <property type="entry name" value="Medium-chain alcohol dehydrogenases, catalytic domain"/>
    <property type="match status" value="1"/>
</dbReference>
<dbReference type="InterPro" id="IPR013149">
    <property type="entry name" value="ADH-like_C"/>
</dbReference>
<dbReference type="PANTHER" id="PTHR45348">
    <property type="entry name" value="HYPOTHETICAL OXIDOREDUCTASE (EUROFUNG)"/>
    <property type="match status" value="1"/>
</dbReference>
<gene>
    <name evidence="2" type="ORF">JAAARDRAFT_39904</name>
</gene>
<accession>A0A067PD03</accession>
<dbReference type="SUPFAM" id="SSF50129">
    <property type="entry name" value="GroES-like"/>
    <property type="match status" value="1"/>
</dbReference>
<dbReference type="AlphaFoldDB" id="A0A067PD03"/>
<dbReference type="InterPro" id="IPR036291">
    <property type="entry name" value="NAD(P)-bd_dom_sf"/>
</dbReference>
<dbReference type="InterPro" id="IPR020843">
    <property type="entry name" value="ER"/>
</dbReference>
<dbReference type="CDD" id="cd08249">
    <property type="entry name" value="enoyl_reductase_like"/>
    <property type="match status" value="1"/>
</dbReference>
<proteinExistence type="predicted"/>
<evidence type="ECO:0000259" key="1">
    <source>
        <dbReference type="SMART" id="SM00829"/>
    </source>
</evidence>
<dbReference type="HOGENOM" id="CLU_026673_16_5_1"/>
<dbReference type="EMBL" id="KL197738">
    <property type="protein sequence ID" value="KDQ52649.1"/>
    <property type="molecule type" value="Genomic_DNA"/>
</dbReference>